<evidence type="ECO:0000259" key="1">
    <source>
        <dbReference type="Pfam" id="PF02627"/>
    </source>
</evidence>
<dbReference type="InterPro" id="IPR029032">
    <property type="entry name" value="AhpD-like"/>
</dbReference>
<dbReference type="KEGG" id="gpo:GPOL_c25280"/>
<keyword evidence="3" id="KW-1185">Reference proteome</keyword>
<evidence type="ECO:0000313" key="3">
    <source>
        <dbReference type="Proteomes" id="UP000009154"/>
    </source>
</evidence>
<evidence type="ECO:0000313" key="2">
    <source>
        <dbReference type="EMBL" id="AFA73557.1"/>
    </source>
</evidence>
<reference evidence="2 3" key="1">
    <citation type="journal article" date="2012" name="Appl. Environ. Microbiol.">
        <title>Involvement of two latex-clearing proteins during rubber degradation and insights into the subsequent degradation pathway revealed by the genome sequence of Gordonia polyisoprenivorans strain VH2.</title>
        <authorList>
            <person name="Hiessl S."/>
            <person name="Schuldes J."/>
            <person name="Thurmer A."/>
            <person name="Halbsguth T."/>
            <person name="Broker D."/>
            <person name="Angelov A."/>
            <person name="Liebl W."/>
            <person name="Daniel R."/>
            <person name="Steinbuchel A."/>
        </authorList>
    </citation>
    <scope>NUCLEOTIDE SEQUENCE [LARGE SCALE GENOMIC DNA]</scope>
    <source>
        <strain evidence="3">DSM 44266 / VH2</strain>
    </source>
</reference>
<dbReference type="STRING" id="1112204.GPOL_c25280"/>
<proteinExistence type="predicted"/>
<dbReference type="Proteomes" id="UP000009154">
    <property type="component" value="Chromosome"/>
</dbReference>
<gene>
    <name evidence="2" type="ordered locus">GPOL_c25280</name>
</gene>
<dbReference type="EMBL" id="CP003119">
    <property type="protein sequence ID" value="AFA73557.1"/>
    <property type="molecule type" value="Genomic_DNA"/>
</dbReference>
<dbReference type="SUPFAM" id="SSF69118">
    <property type="entry name" value="AhpD-like"/>
    <property type="match status" value="1"/>
</dbReference>
<sequence>MSADGDRGNGAVESDRVGLLSAEAAAAAAVEVGIDPKYLTQPIWTMLLRRPKYARALYSVLTDLLFRNTLPERLRELLIMRIGWATNAEFEWAQHWKVAGQLGVPEADILAVRDWSASDRFDPADRAALRAADEVIAEGVISDETWAALGEHFGEEDLIELVAVLATWYSVSIMVRSLHVPLDEGMQSWPPHGTAPASRRGD</sequence>
<accession>H6N4H5</accession>
<dbReference type="PANTHER" id="PTHR34846">
    <property type="entry name" value="4-CARBOXYMUCONOLACTONE DECARBOXYLASE FAMILY PROTEIN (AFU_ORTHOLOGUE AFUA_6G11590)"/>
    <property type="match status" value="1"/>
</dbReference>
<protein>
    <submittedName>
        <fullName evidence="2">Putative carboxymuconolactone decarboxylase</fullName>
    </submittedName>
</protein>
<dbReference type="InterPro" id="IPR003779">
    <property type="entry name" value="CMD-like"/>
</dbReference>
<dbReference type="HOGENOM" id="CLU_082760_2_3_11"/>
<organism evidence="2 3">
    <name type="scientific">Gordonia polyisoprenivorans (strain DSM 44266 / VH2)</name>
    <dbReference type="NCBI Taxonomy" id="1112204"/>
    <lineage>
        <taxon>Bacteria</taxon>
        <taxon>Bacillati</taxon>
        <taxon>Actinomycetota</taxon>
        <taxon>Actinomycetes</taxon>
        <taxon>Mycobacteriales</taxon>
        <taxon>Gordoniaceae</taxon>
        <taxon>Gordonia</taxon>
    </lineage>
</organism>
<dbReference type="RefSeq" id="WP_014360144.1">
    <property type="nucleotide sequence ID" value="NC_016906.1"/>
</dbReference>
<dbReference type="Gene3D" id="1.20.1290.10">
    <property type="entry name" value="AhpD-like"/>
    <property type="match status" value="1"/>
</dbReference>
<dbReference type="PANTHER" id="PTHR34846:SF11">
    <property type="entry name" value="4-CARBOXYMUCONOLACTONE DECARBOXYLASE FAMILY PROTEIN (AFU_ORTHOLOGUE AFUA_6G11590)"/>
    <property type="match status" value="1"/>
</dbReference>
<dbReference type="GeneID" id="90159572"/>
<feature type="domain" description="Carboxymuconolactone decarboxylase-like" evidence="1">
    <location>
        <begin position="51"/>
        <end position="134"/>
    </location>
</feature>
<dbReference type="GO" id="GO:0051920">
    <property type="term" value="F:peroxiredoxin activity"/>
    <property type="evidence" value="ECO:0007669"/>
    <property type="project" value="InterPro"/>
</dbReference>
<dbReference type="Pfam" id="PF02627">
    <property type="entry name" value="CMD"/>
    <property type="match status" value="1"/>
</dbReference>
<name>H6N4H5_GORPV</name>
<dbReference type="eggNOG" id="COG2128">
    <property type="taxonomic scope" value="Bacteria"/>
</dbReference>
<dbReference type="AlphaFoldDB" id="H6N4H5"/>